<evidence type="ECO:0000313" key="1">
    <source>
        <dbReference type="EMBL" id="CAK9234088.1"/>
    </source>
</evidence>
<dbReference type="Proteomes" id="UP001497512">
    <property type="component" value="Chromosome 8"/>
</dbReference>
<sequence>MAMVVAGLPALQPCRRQEFASGYVLQGSTSVGLWLENCGCGRRSPREEAWRPVRTWAVKREKKKKGKEKKRVGGGDGVGGRGKGWSFDQLMLVWDDAFDKCCEDLERAASLRNLGKKGFEKYGPGCVLVQETVRTLPRGSASGFSYHARPSSEDTDEPPPYTSQEWIAEYVPRIFLLNPSLAPDVHSPPTDASDNSVPPPVIDAIDQGNDELRVVGHSNLISILRGMDTTRLLGLTADTMSAREEDSNGKMGLEIGDAGGEEPYNPRDEQLVLMLAVMVDGQPAVGADVIKAELATPNLEGELLWKFRIRDFAFQPV</sequence>
<keyword evidence="2" id="KW-1185">Reference proteome</keyword>
<protein>
    <submittedName>
        <fullName evidence="1">Uncharacterized protein</fullName>
    </submittedName>
</protein>
<accession>A0ABP0UZI9</accession>
<reference evidence="1" key="1">
    <citation type="submission" date="2024-02" db="EMBL/GenBank/DDBJ databases">
        <authorList>
            <consortium name="ELIXIR-Norway"/>
            <consortium name="Elixir Norway"/>
        </authorList>
    </citation>
    <scope>NUCLEOTIDE SEQUENCE</scope>
</reference>
<dbReference type="EMBL" id="OZ019900">
    <property type="protein sequence ID" value="CAK9234088.1"/>
    <property type="molecule type" value="Genomic_DNA"/>
</dbReference>
<proteinExistence type="predicted"/>
<evidence type="ECO:0000313" key="2">
    <source>
        <dbReference type="Proteomes" id="UP001497512"/>
    </source>
</evidence>
<name>A0ABP0UZI9_9BRYO</name>
<gene>
    <name evidence="1" type="ORF">CSSPTR1EN2_LOCUS22001</name>
</gene>
<organism evidence="1 2">
    <name type="scientific">Sphagnum troendelagicum</name>
    <dbReference type="NCBI Taxonomy" id="128251"/>
    <lineage>
        <taxon>Eukaryota</taxon>
        <taxon>Viridiplantae</taxon>
        <taxon>Streptophyta</taxon>
        <taxon>Embryophyta</taxon>
        <taxon>Bryophyta</taxon>
        <taxon>Sphagnophytina</taxon>
        <taxon>Sphagnopsida</taxon>
        <taxon>Sphagnales</taxon>
        <taxon>Sphagnaceae</taxon>
        <taxon>Sphagnum</taxon>
    </lineage>
</organism>